<proteinExistence type="predicted"/>
<feature type="domain" description="Mutator-like transposase" evidence="1">
    <location>
        <begin position="36"/>
        <end position="143"/>
    </location>
</feature>
<comment type="caution">
    <text evidence="2">The sequence shown here is derived from an EMBL/GenBank/DDBJ whole genome shotgun (WGS) entry which is preliminary data.</text>
</comment>
<keyword evidence="3" id="KW-1185">Reference proteome</keyword>
<protein>
    <recommendedName>
        <fullName evidence="1">Mutator-like transposase domain-containing protein</fullName>
    </recommendedName>
</protein>
<reference evidence="3" key="1">
    <citation type="journal article" date="2017" name="bioRxiv">
        <title>Comparative analysis of the genomes of Stylophora pistillata and Acropora digitifera provides evidence for extensive differences between species of corals.</title>
        <authorList>
            <person name="Voolstra C.R."/>
            <person name="Li Y."/>
            <person name="Liew Y.J."/>
            <person name="Baumgarten S."/>
            <person name="Zoccola D."/>
            <person name="Flot J.-F."/>
            <person name="Tambutte S."/>
            <person name="Allemand D."/>
            <person name="Aranda M."/>
        </authorList>
    </citation>
    <scope>NUCLEOTIDE SEQUENCE [LARGE SCALE GENOMIC DNA]</scope>
</reference>
<evidence type="ECO:0000259" key="1">
    <source>
        <dbReference type="Pfam" id="PF20700"/>
    </source>
</evidence>
<dbReference type="Pfam" id="PF20700">
    <property type="entry name" value="Mutator"/>
    <property type="match status" value="1"/>
</dbReference>
<evidence type="ECO:0000313" key="3">
    <source>
        <dbReference type="Proteomes" id="UP000225706"/>
    </source>
</evidence>
<accession>A0A2B4RUQ9</accession>
<evidence type="ECO:0000313" key="2">
    <source>
        <dbReference type="EMBL" id="PFX22184.1"/>
    </source>
</evidence>
<name>A0A2B4RUQ9_STYPI</name>
<sequence length="239" mass="26850">MQKRKYFKIMTKCSLNALTFYGTKFYFCGFTLLNICGEKNAAVSVLVRDDDSSTIGKVRKNVEHEVEKWSDVVHAKRSFGSSLYNIKIQNKSLTDMAIQYFQRCFGYALKQNKELEDEEGVRNGLNSIVPHAYGDHSSCGNWCGYLKNPASYKHRGLPHGKDLMDKSLRQSLEKIIEVHASNAKKLAPLGSSQANEALNNTRGSNAPKIRHYRSNESNDFHVACAVGQKITSAILMFLG</sequence>
<dbReference type="OrthoDB" id="7695829at2759"/>
<dbReference type="Proteomes" id="UP000225706">
    <property type="component" value="Unassembled WGS sequence"/>
</dbReference>
<dbReference type="InterPro" id="IPR049012">
    <property type="entry name" value="Mutator_transp_dom"/>
</dbReference>
<dbReference type="AlphaFoldDB" id="A0A2B4RUQ9"/>
<organism evidence="2 3">
    <name type="scientific">Stylophora pistillata</name>
    <name type="common">Smooth cauliflower coral</name>
    <dbReference type="NCBI Taxonomy" id="50429"/>
    <lineage>
        <taxon>Eukaryota</taxon>
        <taxon>Metazoa</taxon>
        <taxon>Cnidaria</taxon>
        <taxon>Anthozoa</taxon>
        <taxon>Hexacorallia</taxon>
        <taxon>Scleractinia</taxon>
        <taxon>Astrocoeniina</taxon>
        <taxon>Pocilloporidae</taxon>
        <taxon>Stylophora</taxon>
    </lineage>
</organism>
<dbReference type="EMBL" id="LSMT01000248">
    <property type="protein sequence ID" value="PFX22184.1"/>
    <property type="molecule type" value="Genomic_DNA"/>
</dbReference>
<gene>
    <name evidence="2" type="ORF">AWC38_SpisGene13301</name>
</gene>